<evidence type="ECO:0000313" key="1">
    <source>
        <dbReference type="EMBL" id="KAK4005738.1"/>
    </source>
</evidence>
<reference evidence="1 2" key="1">
    <citation type="journal article" date="2023" name="Nucleic Acids Res.">
        <title>The hologenome of Daphnia magna reveals possible DNA methylation and microbiome-mediated evolution of the host genome.</title>
        <authorList>
            <person name="Chaturvedi A."/>
            <person name="Li X."/>
            <person name="Dhandapani V."/>
            <person name="Marshall H."/>
            <person name="Kissane S."/>
            <person name="Cuenca-Cambronero M."/>
            <person name="Asole G."/>
            <person name="Calvet F."/>
            <person name="Ruiz-Romero M."/>
            <person name="Marangio P."/>
            <person name="Guigo R."/>
            <person name="Rago D."/>
            <person name="Mirbahai L."/>
            <person name="Eastwood N."/>
            <person name="Colbourne J.K."/>
            <person name="Zhou J."/>
            <person name="Mallon E."/>
            <person name="Orsini L."/>
        </authorList>
    </citation>
    <scope>NUCLEOTIDE SEQUENCE [LARGE SCALE GENOMIC DNA]</scope>
    <source>
        <strain evidence="1">LRV0_1</strain>
    </source>
</reference>
<dbReference type="Proteomes" id="UP001234178">
    <property type="component" value="Unassembled WGS sequence"/>
</dbReference>
<evidence type="ECO:0000313" key="2">
    <source>
        <dbReference type="Proteomes" id="UP001234178"/>
    </source>
</evidence>
<dbReference type="EMBL" id="JAOYFB010000002">
    <property type="protein sequence ID" value="KAK4005738.1"/>
    <property type="molecule type" value="Genomic_DNA"/>
</dbReference>
<accession>A0ABQ9YYK9</accession>
<organism evidence="1 2">
    <name type="scientific">Daphnia magna</name>
    <dbReference type="NCBI Taxonomy" id="35525"/>
    <lineage>
        <taxon>Eukaryota</taxon>
        <taxon>Metazoa</taxon>
        <taxon>Ecdysozoa</taxon>
        <taxon>Arthropoda</taxon>
        <taxon>Crustacea</taxon>
        <taxon>Branchiopoda</taxon>
        <taxon>Diplostraca</taxon>
        <taxon>Cladocera</taxon>
        <taxon>Anomopoda</taxon>
        <taxon>Daphniidae</taxon>
        <taxon>Daphnia</taxon>
    </lineage>
</organism>
<protein>
    <submittedName>
        <fullName evidence="1">Uncharacterized protein</fullName>
    </submittedName>
</protein>
<gene>
    <name evidence="1" type="ORF">OUZ56_010813</name>
</gene>
<sequence>MSIVRDRSHQQQKSPHLNGFDLEGQFTFCLSLTSIRFTINLMQFKLYPKKMKETRVDRSLNRHVLPL</sequence>
<proteinExistence type="predicted"/>
<name>A0ABQ9YYK9_9CRUS</name>
<comment type="caution">
    <text evidence="1">The sequence shown here is derived from an EMBL/GenBank/DDBJ whole genome shotgun (WGS) entry which is preliminary data.</text>
</comment>
<keyword evidence="2" id="KW-1185">Reference proteome</keyword>